<reference evidence="4" key="1">
    <citation type="submission" date="2011-08" db="EMBL/GenBank/DDBJ databases">
        <authorList>
            <person name="Rombauts S."/>
        </authorList>
    </citation>
    <scope>NUCLEOTIDE SEQUENCE</scope>
    <source>
        <strain evidence="4">London</strain>
    </source>
</reference>
<dbReference type="EMBL" id="CAEY01000075">
    <property type="status" value="NOT_ANNOTATED_CDS"/>
    <property type="molecule type" value="Genomic_DNA"/>
</dbReference>
<dbReference type="Gene3D" id="1.20.5.350">
    <property type="match status" value="1"/>
</dbReference>
<feature type="region of interest" description="Disordered" evidence="2">
    <location>
        <begin position="170"/>
        <end position="210"/>
    </location>
</feature>
<feature type="compositionally biased region" description="Low complexity" evidence="2">
    <location>
        <begin position="188"/>
        <end position="202"/>
    </location>
</feature>
<feature type="region of interest" description="Disordered" evidence="2">
    <location>
        <begin position="1"/>
        <end position="29"/>
    </location>
</feature>
<gene>
    <name evidence="3" type="primary">107364011</name>
</gene>
<keyword evidence="4" id="KW-1185">Reference proteome</keyword>
<dbReference type="GO" id="GO:0006936">
    <property type="term" value="P:muscle contraction"/>
    <property type="evidence" value="ECO:0007669"/>
    <property type="project" value="TreeGrafter"/>
</dbReference>
<dbReference type="PANTHER" id="PTHR13738:SF1">
    <property type="entry name" value="TROPONIN I"/>
    <property type="match status" value="1"/>
</dbReference>
<feature type="compositionally biased region" description="Basic and acidic residues" evidence="2">
    <location>
        <begin position="1"/>
        <end position="19"/>
    </location>
</feature>
<reference evidence="3" key="2">
    <citation type="submission" date="2015-06" db="UniProtKB">
        <authorList>
            <consortium name="EnsemblMetazoa"/>
        </authorList>
    </citation>
    <scope>IDENTIFICATION</scope>
</reference>
<dbReference type="OrthoDB" id="371899at2759"/>
<organism evidence="3 4">
    <name type="scientific">Tetranychus urticae</name>
    <name type="common">Two-spotted spider mite</name>
    <dbReference type="NCBI Taxonomy" id="32264"/>
    <lineage>
        <taxon>Eukaryota</taxon>
        <taxon>Metazoa</taxon>
        <taxon>Ecdysozoa</taxon>
        <taxon>Arthropoda</taxon>
        <taxon>Chelicerata</taxon>
        <taxon>Arachnida</taxon>
        <taxon>Acari</taxon>
        <taxon>Acariformes</taxon>
        <taxon>Trombidiformes</taxon>
        <taxon>Prostigmata</taxon>
        <taxon>Eleutherengona</taxon>
        <taxon>Raphignathae</taxon>
        <taxon>Tetranychoidea</taxon>
        <taxon>Tetranychidae</taxon>
        <taxon>Tetranychus</taxon>
    </lineage>
</organism>
<feature type="compositionally biased region" description="Basic and acidic residues" evidence="2">
    <location>
        <begin position="45"/>
        <end position="66"/>
    </location>
</feature>
<dbReference type="SUPFAM" id="SSF90250">
    <property type="entry name" value="Troponin coil-coiled subunits"/>
    <property type="match status" value="1"/>
</dbReference>
<feature type="region of interest" description="Disordered" evidence="2">
    <location>
        <begin position="45"/>
        <end position="73"/>
    </location>
</feature>
<dbReference type="STRING" id="32264.T1KHF4"/>
<proteinExistence type="inferred from homology"/>
<dbReference type="eggNOG" id="KOG3977">
    <property type="taxonomic scope" value="Eukaryota"/>
</dbReference>
<evidence type="ECO:0008006" key="5">
    <source>
        <dbReference type="Google" id="ProtNLM"/>
    </source>
</evidence>
<name>T1KHF4_TETUR</name>
<evidence type="ECO:0000256" key="1">
    <source>
        <dbReference type="ARBA" id="ARBA00009930"/>
    </source>
</evidence>
<accession>T1KHF4</accession>
<dbReference type="Proteomes" id="UP000015104">
    <property type="component" value="Unassembled WGS sequence"/>
</dbReference>
<evidence type="ECO:0000313" key="3">
    <source>
        <dbReference type="EnsemblMetazoa" id="tetur11g04210.1"/>
    </source>
</evidence>
<dbReference type="InterPro" id="IPR050875">
    <property type="entry name" value="Troponin_I"/>
</dbReference>
<dbReference type="EnsemblMetazoa" id="tetur11g04210.1">
    <property type="protein sequence ID" value="tetur11g04210.1"/>
    <property type="gene ID" value="tetur11g04210"/>
</dbReference>
<dbReference type="InterPro" id="IPR038077">
    <property type="entry name" value="Troponin_sf"/>
</dbReference>
<dbReference type="OMA" id="RMYSLTG"/>
<comment type="similarity">
    <text evidence="1">Belongs to the troponin I family.</text>
</comment>
<dbReference type="InterPro" id="IPR001978">
    <property type="entry name" value="Troponin"/>
</dbReference>
<evidence type="ECO:0000256" key="2">
    <source>
        <dbReference type="SAM" id="MobiDB-lite"/>
    </source>
</evidence>
<dbReference type="Pfam" id="PF00992">
    <property type="entry name" value="Troponin"/>
    <property type="match status" value="1"/>
</dbReference>
<feature type="compositionally biased region" description="Basic residues" evidence="2">
    <location>
        <begin position="20"/>
        <end position="29"/>
    </location>
</feature>
<dbReference type="KEGG" id="tut:107364011"/>
<protein>
    <recommendedName>
        <fullName evidence="5">Troponin I</fullName>
    </recommendedName>
</protein>
<dbReference type="HOGENOM" id="CLU_053937_2_0_1"/>
<evidence type="ECO:0000313" key="4">
    <source>
        <dbReference type="Proteomes" id="UP000015104"/>
    </source>
</evidence>
<dbReference type="AlphaFoldDB" id="T1KHF4"/>
<dbReference type="PANTHER" id="PTHR13738">
    <property type="entry name" value="TROPONIN I"/>
    <property type="match status" value="1"/>
</dbReference>
<sequence length="210" mass="24934">MDEKERRKAEVRARLEAQARKKRGFMTPERKKRLRNLLRRKAAEALKREQERKAEERRRIIRERTGTPKNLDGVNEATLQSIVKEYYKRIQDLESKKWDLERATRVKEIELKELQEKVNDLKGKFVIPPLKKVSKTANQLEKIRMFTARVSQMDYRNQLKQVQKKDYRLEDDDEVVSKTSKPEWAQPKSKTTSVSEAVSEVVSDAEQDDY</sequence>
<dbReference type="GO" id="GO:0005861">
    <property type="term" value="C:troponin complex"/>
    <property type="evidence" value="ECO:0007669"/>
    <property type="project" value="InterPro"/>
</dbReference>